<dbReference type="SUPFAM" id="SSF56784">
    <property type="entry name" value="HAD-like"/>
    <property type="match status" value="1"/>
</dbReference>
<name>A0A0R2CEI7_9LACO</name>
<evidence type="ECO:0000313" key="2">
    <source>
        <dbReference type="Proteomes" id="UP000051789"/>
    </source>
</evidence>
<dbReference type="Pfam" id="PF08282">
    <property type="entry name" value="Hydrolase_3"/>
    <property type="match status" value="1"/>
</dbReference>
<dbReference type="NCBIfam" id="TIGR00099">
    <property type="entry name" value="Cof-subfamily"/>
    <property type="match status" value="1"/>
</dbReference>
<dbReference type="InterPro" id="IPR023214">
    <property type="entry name" value="HAD_sf"/>
</dbReference>
<dbReference type="GO" id="GO:0000287">
    <property type="term" value="F:magnesium ion binding"/>
    <property type="evidence" value="ECO:0007669"/>
    <property type="project" value="TreeGrafter"/>
</dbReference>
<dbReference type="NCBIfam" id="TIGR01484">
    <property type="entry name" value="HAD-SF-IIB"/>
    <property type="match status" value="1"/>
</dbReference>
<dbReference type="Gene3D" id="3.40.50.1000">
    <property type="entry name" value="HAD superfamily/HAD-like"/>
    <property type="match status" value="1"/>
</dbReference>
<dbReference type="InterPro" id="IPR006379">
    <property type="entry name" value="HAD-SF_hydro_IIB"/>
</dbReference>
<dbReference type="InterPro" id="IPR000150">
    <property type="entry name" value="Cof"/>
</dbReference>
<protein>
    <submittedName>
        <fullName evidence="1">Cof-like hydrolase family protein</fullName>
    </submittedName>
</protein>
<comment type="caution">
    <text evidence="1">The sequence shown here is derived from an EMBL/GenBank/DDBJ whole genome shotgun (WGS) entry which is preliminary data.</text>
</comment>
<dbReference type="RefSeq" id="WP_054750571.1">
    <property type="nucleotide sequence ID" value="NZ_BBER01000004.1"/>
</dbReference>
<keyword evidence="2" id="KW-1185">Reference proteome</keyword>
<reference evidence="1 2" key="1">
    <citation type="journal article" date="2015" name="Genome Announc.">
        <title>Expanding the biotechnology potential of lactobacilli through comparative genomics of 213 strains and associated genera.</title>
        <authorList>
            <person name="Sun Z."/>
            <person name="Harris H.M."/>
            <person name="McCann A."/>
            <person name="Guo C."/>
            <person name="Argimon S."/>
            <person name="Zhang W."/>
            <person name="Yang X."/>
            <person name="Jeffery I.B."/>
            <person name="Cooney J.C."/>
            <person name="Kagawa T.F."/>
            <person name="Liu W."/>
            <person name="Song Y."/>
            <person name="Salvetti E."/>
            <person name="Wrobel A."/>
            <person name="Rasinkangas P."/>
            <person name="Parkhill J."/>
            <person name="Rea M.C."/>
            <person name="O'Sullivan O."/>
            <person name="Ritari J."/>
            <person name="Douillard F.P."/>
            <person name="Paul Ross R."/>
            <person name="Yang R."/>
            <person name="Briner A.E."/>
            <person name="Felis G.E."/>
            <person name="de Vos W.M."/>
            <person name="Barrangou R."/>
            <person name="Klaenhammer T.R."/>
            <person name="Caufield P.W."/>
            <person name="Cui Y."/>
            <person name="Zhang H."/>
            <person name="O'Toole P.W."/>
        </authorList>
    </citation>
    <scope>NUCLEOTIDE SEQUENCE [LARGE SCALE GENOMIC DNA]</scope>
    <source>
        <strain evidence="1 2">DSM 22698</strain>
    </source>
</reference>
<evidence type="ECO:0000313" key="1">
    <source>
        <dbReference type="EMBL" id="KRM86779.1"/>
    </source>
</evidence>
<dbReference type="InterPro" id="IPR036412">
    <property type="entry name" value="HAD-like_sf"/>
</dbReference>
<dbReference type="PATRIC" id="fig|1423810.4.peg.1682"/>
<dbReference type="GO" id="GO:0005829">
    <property type="term" value="C:cytosol"/>
    <property type="evidence" value="ECO:0007669"/>
    <property type="project" value="TreeGrafter"/>
</dbReference>
<dbReference type="PANTHER" id="PTHR10000:SF8">
    <property type="entry name" value="HAD SUPERFAMILY HYDROLASE-LIKE, TYPE 3"/>
    <property type="match status" value="1"/>
</dbReference>
<sequence>MDGTLLNSAGVVSATNAAMIKHSGVPLTLVSARAPMEMAAAIHMLNLHAPQIGFNGGLIYQPGAHGWNVISQRTIEFLAATTLLRAVATDFPNVSLSFYDLNRWYADRVTPGLRYEAKLTGQTPTLADWRTVLTSPTEPVFKVMMITFDRDEMARLQQFVRSLQLPHVAIAQSGTAYLEVTHIEAQKSRGINYIMTREHLQPADTAAFGDGHNDLPMLKMVGTPVVMANALPEIKAVGQVITKSNDEDGVGYGLQQLL</sequence>
<accession>A0A0R2CEI7</accession>
<dbReference type="Gene3D" id="3.30.1240.10">
    <property type="match status" value="1"/>
</dbReference>
<dbReference type="PANTHER" id="PTHR10000">
    <property type="entry name" value="PHOSPHOSERINE PHOSPHATASE"/>
    <property type="match status" value="1"/>
</dbReference>
<keyword evidence="1" id="KW-0378">Hydrolase</keyword>
<gene>
    <name evidence="1" type="ORF">FD19_GL001634</name>
</gene>
<proteinExistence type="predicted"/>
<dbReference type="OrthoDB" id="9790031at2"/>
<dbReference type="Proteomes" id="UP000051789">
    <property type="component" value="Unassembled WGS sequence"/>
</dbReference>
<organism evidence="1 2">
    <name type="scientific">Lacticaseibacillus thailandensis DSM 22698 = JCM 13996</name>
    <dbReference type="NCBI Taxonomy" id="1423810"/>
    <lineage>
        <taxon>Bacteria</taxon>
        <taxon>Bacillati</taxon>
        <taxon>Bacillota</taxon>
        <taxon>Bacilli</taxon>
        <taxon>Lactobacillales</taxon>
        <taxon>Lactobacillaceae</taxon>
        <taxon>Lacticaseibacillus</taxon>
    </lineage>
</organism>
<dbReference type="PROSITE" id="PS01229">
    <property type="entry name" value="COF_2"/>
    <property type="match status" value="1"/>
</dbReference>
<dbReference type="EMBL" id="AYZK01000005">
    <property type="protein sequence ID" value="KRM86779.1"/>
    <property type="molecule type" value="Genomic_DNA"/>
</dbReference>
<dbReference type="STRING" id="1423810.FD19_GL001634"/>
<dbReference type="GO" id="GO:0016791">
    <property type="term" value="F:phosphatase activity"/>
    <property type="evidence" value="ECO:0007669"/>
    <property type="project" value="UniProtKB-ARBA"/>
</dbReference>
<dbReference type="AlphaFoldDB" id="A0A0R2CEI7"/>